<feature type="binding site" evidence="3">
    <location>
        <position position="74"/>
    </location>
    <ligand>
        <name>Cu cation</name>
        <dbReference type="ChEBI" id="CHEBI:23378"/>
    </ligand>
</feature>
<evidence type="ECO:0000256" key="3">
    <source>
        <dbReference type="PIRSR" id="PIRSR603782-1"/>
    </source>
</evidence>
<dbReference type="Pfam" id="PF02630">
    <property type="entry name" value="SCO1-SenC"/>
    <property type="match status" value="1"/>
</dbReference>
<dbReference type="PANTHER" id="PTHR12151">
    <property type="entry name" value="ELECTRON TRANSPORT PROTIN SCO1/SENC FAMILY MEMBER"/>
    <property type="match status" value="1"/>
</dbReference>
<keyword evidence="2 3" id="KW-0186">Copper</keyword>
<evidence type="ECO:0000313" key="6">
    <source>
        <dbReference type="EMBL" id="GGF06945.1"/>
    </source>
</evidence>
<keyword evidence="7" id="KW-1185">Reference proteome</keyword>
<dbReference type="SUPFAM" id="SSF52833">
    <property type="entry name" value="Thioredoxin-like"/>
    <property type="match status" value="1"/>
</dbReference>
<dbReference type="Gene3D" id="3.40.30.10">
    <property type="entry name" value="Glutaredoxin"/>
    <property type="match status" value="1"/>
</dbReference>
<evidence type="ECO:0000259" key="5">
    <source>
        <dbReference type="PROSITE" id="PS51352"/>
    </source>
</evidence>
<evidence type="ECO:0000256" key="1">
    <source>
        <dbReference type="ARBA" id="ARBA00010996"/>
    </source>
</evidence>
<dbReference type="FunFam" id="3.40.30.10:FF:000013">
    <property type="entry name" value="Blast:Protein SCO1 homolog, mitochondrial"/>
    <property type="match status" value="1"/>
</dbReference>
<keyword evidence="3" id="KW-0479">Metal-binding</keyword>
<feature type="domain" description="Thioredoxin" evidence="5">
    <location>
        <begin position="35"/>
        <end position="197"/>
    </location>
</feature>
<comment type="similarity">
    <text evidence="1">Belongs to the SCO1/2 family.</text>
</comment>
<name>A0A8J2YRB1_9PROT</name>
<protein>
    <submittedName>
        <fullName evidence="6">Copper-binding protein</fullName>
    </submittedName>
</protein>
<keyword evidence="4" id="KW-1015">Disulfide bond</keyword>
<sequence length="197" mass="21389">MKTYQISGLVAIAALLLVGVALVGGLAWDKWHEGAPTAKIGGPFQLVDARNGKTVTDQDFKGKWLLIYFGYTHCPDACPTALNDLSLALDKLGEKRAAMAPVFITIDPERDTADVMKDYVASFAPDIVGLTGSTEQIAQAEKEYRVYAAKHPTKDGGYDMDHSSIIYVMDPSGRFVTNFTHETDPDQMAAKLMSLAS</sequence>
<dbReference type="PANTHER" id="PTHR12151:SF25">
    <property type="entry name" value="LINALOOL DEHYDRATASE_ISOMERASE DOMAIN-CONTAINING PROTEIN"/>
    <property type="match status" value="1"/>
</dbReference>
<feature type="disulfide bond" description="Redox-active" evidence="4">
    <location>
        <begin position="74"/>
        <end position="78"/>
    </location>
</feature>
<evidence type="ECO:0000313" key="7">
    <source>
        <dbReference type="Proteomes" id="UP000646365"/>
    </source>
</evidence>
<feature type="binding site" evidence="3">
    <location>
        <position position="162"/>
    </location>
    <ligand>
        <name>Cu cation</name>
        <dbReference type="ChEBI" id="CHEBI:23378"/>
    </ligand>
</feature>
<dbReference type="GO" id="GO:0046872">
    <property type="term" value="F:metal ion binding"/>
    <property type="evidence" value="ECO:0007669"/>
    <property type="project" value="UniProtKB-KW"/>
</dbReference>
<evidence type="ECO:0000256" key="4">
    <source>
        <dbReference type="PIRSR" id="PIRSR603782-2"/>
    </source>
</evidence>
<dbReference type="AlphaFoldDB" id="A0A8J2YRB1"/>
<dbReference type="InterPro" id="IPR013766">
    <property type="entry name" value="Thioredoxin_domain"/>
</dbReference>
<evidence type="ECO:0000256" key="2">
    <source>
        <dbReference type="ARBA" id="ARBA00023008"/>
    </source>
</evidence>
<gene>
    <name evidence="6" type="ORF">GCM10011611_10540</name>
</gene>
<dbReference type="EMBL" id="BMJQ01000002">
    <property type="protein sequence ID" value="GGF06945.1"/>
    <property type="molecule type" value="Genomic_DNA"/>
</dbReference>
<dbReference type="InterPro" id="IPR036249">
    <property type="entry name" value="Thioredoxin-like_sf"/>
</dbReference>
<organism evidence="6 7">
    <name type="scientific">Aliidongia dinghuensis</name>
    <dbReference type="NCBI Taxonomy" id="1867774"/>
    <lineage>
        <taxon>Bacteria</taxon>
        <taxon>Pseudomonadati</taxon>
        <taxon>Pseudomonadota</taxon>
        <taxon>Alphaproteobacteria</taxon>
        <taxon>Rhodospirillales</taxon>
        <taxon>Dongiaceae</taxon>
        <taxon>Aliidongia</taxon>
    </lineage>
</organism>
<proteinExistence type="inferred from homology"/>
<accession>A0A8J2YRB1</accession>
<comment type="caution">
    <text evidence="6">The sequence shown here is derived from an EMBL/GenBank/DDBJ whole genome shotgun (WGS) entry which is preliminary data.</text>
</comment>
<dbReference type="RefSeq" id="WP_229743500.1">
    <property type="nucleotide sequence ID" value="NZ_BMJQ01000002.1"/>
</dbReference>
<feature type="binding site" evidence="3">
    <location>
        <position position="78"/>
    </location>
    <ligand>
        <name>Cu cation</name>
        <dbReference type="ChEBI" id="CHEBI:23378"/>
    </ligand>
</feature>
<dbReference type="Proteomes" id="UP000646365">
    <property type="component" value="Unassembled WGS sequence"/>
</dbReference>
<reference evidence="6" key="1">
    <citation type="journal article" date="2014" name="Int. J. Syst. Evol. Microbiol.">
        <title>Complete genome sequence of Corynebacterium casei LMG S-19264T (=DSM 44701T), isolated from a smear-ripened cheese.</title>
        <authorList>
            <consortium name="US DOE Joint Genome Institute (JGI-PGF)"/>
            <person name="Walter F."/>
            <person name="Albersmeier A."/>
            <person name="Kalinowski J."/>
            <person name="Ruckert C."/>
        </authorList>
    </citation>
    <scope>NUCLEOTIDE SEQUENCE</scope>
    <source>
        <strain evidence="6">CGMCC 1.15725</strain>
    </source>
</reference>
<dbReference type="InterPro" id="IPR003782">
    <property type="entry name" value="SCO1/SenC"/>
</dbReference>
<dbReference type="PROSITE" id="PS51352">
    <property type="entry name" value="THIOREDOXIN_2"/>
    <property type="match status" value="1"/>
</dbReference>
<dbReference type="CDD" id="cd02968">
    <property type="entry name" value="SCO"/>
    <property type="match status" value="1"/>
</dbReference>
<reference evidence="6" key="2">
    <citation type="submission" date="2020-09" db="EMBL/GenBank/DDBJ databases">
        <authorList>
            <person name="Sun Q."/>
            <person name="Zhou Y."/>
        </authorList>
    </citation>
    <scope>NUCLEOTIDE SEQUENCE</scope>
    <source>
        <strain evidence="6">CGMCC 1.15725</strain>
    </source>
</reference>